<sequence length="600" mass="66385">MRAPVTRFPQHRFPHQTPTWVGLIAVAFLALGAHDALGAEEVEHPNVLLILTDDQGWGDLGSHGNEVLETPVLDKLAAEGVTFDRFYVSPVCAPTRASVLTGRYHARTGVSGVTHGLEVMNAEEVTIAELLGKAGYATGCFGKWHNGSHYPFHPNGQGFEEFVGFCAGHWTLYFDTQLEHNGNEFKSRGYISDVLTDRAIGFMEANREKPFLCYVPYNAPHSPFQVPDTPYDKYRLKGLDPELATVYGMVENLDHNIGRMLSTLDDLGLREKTIVIFLTDNGPNTKRYNGGMLGRKGSTDEGGVRVPCIISWPGHLKPRRVEPLAAHIDLLPTIMQLCHVAVPSSLKLDGVSLVPLLEGKTEGWPERTLFHRYARRGKDDASMAVRTSRHRMSRKSKKQPWRLYDMHTDPGQKENIAKENPAIVDRLGKAYAAWEKDVTKGGFGQRPIEVGHSQSPAVSLLAPEAQMSGLHFHGKTGWANDWLQGFTSPEATATWPLEVAHPGTYDVTIYYTCPAKDVGKVVEARVGDANLEKPITRAFDPEEVHGPNRVGRKEVGEKKWAALPMGSVTLPRGETKVVLSVAKPATDDFSVKRVEIRKVK</sequence>
<evidence type="ECO:0000256" key="1">
    <source>
        <dbReference type="ARBA" id="ARBA00008779"/>
    </source>
</evidence>
<protein>
    <submittedName>
        <fullName evidence="7">Arylsulfatase</fullName>
        <ecNumber evidence="7">3.1.6.1</ecNumber>
    </submittedName>
</protein>
<evidence type="ECO:0000313" key="7">
    <source>
        <dbReference type="EMBL" id="QDU64219.1"/>
    </source>
</evidence>
<dbReference type="Gene3D" id="2.60.120.260">
    <property type="entry name" value="Galactose-binding domain-like"/>
    <property type="match status" value="1"/>
</dbReference>
<feature type="compositionally biased region" description="Basic residues" evidence="5">
    <location>
        <begin position="387"/>
        <end position="400"/>
    </location>
</feature>
<dbReference type="AlphaFoldDB" id="A0A518BB64"/>
<dbReference type="InterPro" id="IPR024607">
    <property type="entry name" value="Sulfatase_CS"/>
</dbReference>
<dbReference type="PANTHER" id="PTHR42693">
    <property type="entry name" value="ARYLSULFATASE FAMILY MEMBER"/>
    <property type="match status" value="1"/>
</dbReference>
<dbReference type="GO" id="GO:0046872">
    <property type="term" value="F:metal ion binding"/>
    <property type="evidence" value="ECO:0007669"/>
    <property type="project" value="UniProtKB-KW"/>
</dbReference>
<dbReference type="Proteomes" id="UP000317093">
    <property type="component" value="Chromosome"/>
</dbReference>
<dbReference type="InterPro" id="IPR050738">
    <property type="entry name" value="Sulfatase"/>
</dbReference>
<comment type="similarity">
    <text evidence="1">Belongs to the sulfatase family.</text>
</comment>
<dbReference type="Pfam" id="PF00884">
    <property type="entry name" value="Sulfatase"/>
    <property type="match status" value="1"/>
</dbReference>
<feature type="region of interest" description="Disordered" evidence="5">
    <location>
        <begin position="381"/>
        <end position="412"/>
    </location>
</feature>
<accession>A0A518BB64</accession>
<dbReference type="EC" id="3.1.6.1" evidence="7"/>
<dbReference type="PROSITE" id="PS00523">
    <property type="entry name" value="SULFATASE_1"/>
    <property type="match status" value="1"/>
</dbReference>
<name>A0A518BB64_9BACT</name>
<dbReference type="OrthoDB" id="9783154at2"/>
<dbReference type="Gene3D" id="3.30.1120.10">
    <property type="match status" value="1"/>
</dbReference>
<keyword evidence="4" id="KW-0106">Calcium</keyword>
<evidence type="ECO:0000313" key="8">
    <source>
        <dbReference type="Proteomes" id="UP000317093"/>
    </source>
</evidence>
<keyword evidence="8" id="KW-1185">Reference proteome</keyword>
<feature type="domain" description="Sulfatase N-terminal" evidence="6">
    <location>
        <begin position="45"/>
        <end position="338"/>
    </location>
</feature>
<gene>
    <name evidence="7" type="ORF">Pan216_51080</name>
</gene>
<dbReference type="KEGG" id="knv:Pan216_51080"/>
<evidence type="ECO:0000256" key="3">
    <source>
        <dbReference type="ARBA" id="ARBA00022801"/>
    </source>
</evidence>
<dbReference type="InterPro" id="IPR017850">
    <property type="entry name" value="Alkaline_phosphatase_core_sf"/>
</dbReference>
<dbReference type="Gene3D" id="3.40.720.10">
    <property type="entry name" value="Alkaline Phosphatase, subunit A"/>
    <property type="match status" value="1"/>
</dbReference>
<dbReference type="SUPFAM" id="SSF53649">
    <property type="entry name" value="Alkaline phosphatase-like"/>
    <property type="match status" value="1"/>
</dbReference>
<dbReference type="RefSeq" id="WP_145262266.1">
    <property type="nucleotide sequence ID" value="NZ_CP036279.1"/>
</dbReference>
<evidence type="ECO:0000256" key="4">
    <source>
        <dbReference type="ARBA" id="ARBA00022837"/>
    </source>
</evidence>
<evidence type="ECO:0000256" key="5">
    <source>
        <dbReference type="SAM" id="MobiDB-lite"/>
    </source>
</evidence>
<keyword evidence="3 7" id="KW-0378">Hydrolase</keyword>
<keyword evidence="2" id="KW-0479">Metal-binding</keyword>
<dbReference type="EMBL" id="CP036279">
    <property type="protein sequence ID" value="QDU64219.1"/>
    <property type="molecule type" value="Genomic_DNA"/>
</dbReference>
<dbReference type="GO" id="GO:0004065">
    <property type="term" value="F:arylsulfatase activity"/>
    <property type="evidence" value="ECO:0007669"/>
    <property type="project" value="UniProtKB-EC"/>
</dbReference>
<dbReference type="CDD" id="cd16146">
    <property type="entry name" value="ARS_like"/>
    <property type="match status" value="1"/>
</dbReference>
<organism evidence="7 8">
    <name type="scientific">Kolteria novifilia</name>
    <dbReference type="NCBI Taxonomy" id="2527975"/>
    <lineage>
        <taxon>Bacteria</taxon>
        <taxon>Pseudomonadati</taxon>
        <taxon>Planctomycetota</taxon>
        <taxon>Planctomycetia</taxon>
        <taxon>Kolteriales</taxon>
        <taxon>Kolteriaceae</taxon>
        <taxon>Kolteria</taxon>
    </lineage>
</organism>
<proteinExistence type="inferred from homology"/>
<dbReference type="InterPro" id="IPR000917">
    <property type="entry name" value="Sulfatase_N"/>
</dbReference>
<evidence type="ECO:0000259" key="6">
    <source>
        <dbReference type="Pfam" id="PF00884"/>
    </source>
</evidence>
<dbReference type="PANTHER" id="PTHR42693:SF53">
    <property type="entry name" value="ENDO-4-O-SULFATASE"/>
    <property type="match status" value="1"/>
</dbReference>
<reference evidence="7 8" key="1">
    <citation type="submission" date="2019-02" db="EMBL/GenBank/DDBJ databases">
        <title>Deep-cultivation of Planctomycetes and their phenomic and genomic characterization uncovers novel biology.</title>
        <authorList>
            <person name="Wiegand S."/>
            <person name="Jogler M."/>
            <person name="Boedeker C."/>
            <person name="Pinto D."/>
            <person name="Vollmers J."/>
            <person name="Rivas-Marin E."/>
            <person name="Kohn T."/>
            <person name="Peeters S.H."/>
            <person name="Heuer A."/>
            <person name="Rast P."/>
            <person name="Oberbeckmann S."/>
            <person name="Bunk B."/>
            <person name="Jeske O."/>
            <person name="Meyerdierks A."/>
            <person name="Storesund J.E."/>
            <person name="Kallscheuer N."/>
            <person name="Luecker S."/>
            <person name="Lage O.M."/>
            <person name="Pohl T."/>
            <person name="Merkel B.J."/>
            <person name="Hornburger P."/>
            <person name="Mueller R.-W."/>
            <person name="Bruemmer F."/>
            <person name="Labrenz M."/>
            <person name="Spormann A.M."/>
            <person name="Op den Camp H."/>
            <person name="Overmann J."/>
            <person name="Amann R."/>
            <person name="Jetten M.S.M."/>
            <person name="Mascher T."/>
            <person name="Medema M.H."/>
            <person name="Devos D.P."/>
            <person name="Kaster A.-K."/>
            <person name="Ovreas L."/>
            <person name="Rohde M."/>
            <person name="Galperin M.Y."/>
            <person name="Jogler C."/>
        </authorList>
    </citation>
    <scope>NUCLEOTIDE SEQUENCE [LARGE SCALE GENOMIC DNA]</scope>
    <source>
        <strain evidence="7 8">Pan216</strain>
    </source>
</reference>
<evidence type="ECO:0000256" key="2">
    <source>
        <dbReference type="ARBA" id="ARBA00022723"/>
    </source>
</evidence>